<gene>
    <name evidence="2" type="ORF">FF38_02301</name>
</gene>
<dbReference type="Pfam" id="PF05699">
    <property type="entry name" value="Dimer_Tnp_hAT"/>
    <property type="match status" value="1"/>
</dbReference>
<dbReference type="GO" id="GO:0046983">
    <property type="term" value="F:protein dimerization activity"/>
    <property type="evidence" value="ECO:0007669"/>
    <property type="project" value="InterPro"/>
</dbReference>
<dbReference type="InterPro" id="IPR012337">
    <property type="entry name" value="RNaseH-like_sf"/>
</dbReference>
<organism evidence="2 3">
    <name type="scientific">Lucilia cuprina</name>
    <name type="common">Green bottle fly</name>
    <name type="synonym">Australian sheep blowfly</name>
    <dbReference type="NCBI Taxonomy" id="7375"/>
    <lineage>
        <taxon>Eukaryota</taxon>
        <taxon>Metazoa</taxon>
        <taxon>Ecdysozoa</taxon>
        <taxon>Arthropoda</taxon>
        <taxon>Hexapoda</taxon>
        <taxon>Insecta</taxon>
        <taxon>Pterygota</taxon>
        <taxon>Neoptera</taxon>
        <taxon>Endopterygota</taxon>
        <taxon>Diptera</taxon>
        <taxon>Brachycera</taxon>
        <taxon>Muscomorpha</taxon>
        <taxon>Oestroidea</taxon>
        <taxon>Calliphoridae</taxon>
        <taxon>Luciliinae</taxon>
        <taxon>Lucilia</taxon>
    </lineage>
</organism>
<dbReference type="InterPro" id="IPR008906">
    <property type="entry name" value="HATC_C_dom"/>
</dbReference>
<dbReference type="EMBL" id="JRES01000940">
    <property type="protein sequence ID" value="KNC27003.1"/>
    <property type="molecule type" value="Genomic_DNA"/>
</dbReference>
<proteinExistence type="predicted"/>
<feature type="domain" description="HAT C-terminal dimerisation" evidence="1">
    <location>
        <begin position="23"/>
        <end position="64"/>
    </location>
</feature>
<dbReference type="OrthoDB" id="5103at2759"/>
<dbReference type="AlphaFoldDB" id="A0A0L0C3T6"/>
<evidence type="ECO:0000313" key="3">
    <source>
        <dbReference type="Proteomes" id="UP000037069"/>
    </source>
</evidence>
<accession>A0A0L0C3T6</accession>
<comment type="caution">
    <text evidence="2">The sequence shown here is derived from an EMBL/GenBank/DDBJ whole genome shotgun (WGS) entry which is preliminary data.</text>
</comment>
<dbReference type="SUPFAM" id="SSF53098">
    <property type="entry name" value="Ribonuclease H-like"/>
    <property type="match status" value="1"/>
</dbReference>
<sequence length="94" mass="10827">MDISTSHSIDQDILIYENQNRLGIKENIIDYWSKLKNALSEVAFVVLAIPCTQVSFERLYSAIEYIQSNQLNKPSSINLENILLVRENGNFTYD</sequence>
<keyword evidence="3" id="KW-1185">Reference proteome</keyword>
<name>A0A0L0C3T6_LUCCU</name>
<evidence type="ECO:0000259" key="1">
    <source>
        <dbReference type="Pfam" id="PF05699"/>
    </source>
</evidence>
<evidence type="ECO:0000313" key="2">
    <source>
        <dbReference type="EMBL" id="KNC27003.1"/>
    </source>
</evidence>
<reference evidence="2 3" key="1">
    <citation type="journal article" date="2015" name="Nat. Commun.">
        <title>Lucilia cuprina genome unlocks parasitic fly biology to underpin future interventions.</title>
        <authorList>
            <person name="Anstead C.A."/>
            <person name="Korhonen P.K."/>
            <person name="Young N.D."/>
            <person name="Hall R.S."/>
            <person name="Jex A.R."/>
            <person name="Murali S.C."/>
            <person name="Hughes D.S."/>
            <person name="Lee S.F."/>
            <person name="Perry T."/>
            <person name="Stroehlein A.J."/>
            <person name="Ansell B.R."/>
            <person name="Breugelmans B."/>
            <person name="Hofmann A."/>
            <person name="Qu J."/>
            <person name="Dugan S."/>
            <person name="Lee S.L."/>
            <person name="Chao H."/>
            <person name="Dinh H."/>
            <person name="Han Y."/>
            <person name="Doddapaneni H.V."/>
            <person name="Worley K.C."/>
            <person name="Muzny D.M."/>
            <person name="Ioannidis P."/>
            <person name="Waterhouse R.M."/>
            <person name="Zdobnov E.M."/>
            <person name="James P.J."/>
            <person name="Bagnall N.H."/>
            <person name="Kotze A.C."/>
            <person name="Gibbs R.A."/>
            <person name="Richards S."/>
            <person name="Batterham P."/>
            <person name="Gasser R.B."/>
        </authorList>
    </citation>
    <scope>NUCLEOTIDE SEQUENCE [LARGE SCALE GENOMIC DNA]</scope>
    <source>
        <strain evidence="2 3">LS</strain>
        <tissue evidence="2">Full body</tissue>
    </source>
</reference>
<dbReference type="Proteomes" id="UP000037069">
    <property type="component" value="Unassembled WGS sequence"/>
</dbReference>
<protein>
    <recommendedName>
        <fullName evidence="1">HAT C-terminal dimerisation domain-containing protein</fullName>
    </recommendedName>
</protein>